<dbReference type="GO" id="GO:0004822">
    <property type="term" value="F:isoleucine-tRNA ligase activity"/>
    <property type="evidence" value="ECO:0007669"/>
    <property type="project" value="InterPro"/>
</dbReference>
<dbReference type="Pfam" id="PF08264">
    <property type="entry name" value="Anticodon_1"/>
    <property type="match status" value="1"/>
</dbReference>
<comment type="caution">
    <text evidence="7">The sequence shown here is derived from an EMBL/GenBank/DDBJ whole genome shotgun (WGS) entry which is preliminary data.</text>
</comment>
<evidence type="ECO:0000256" key="5">
    <source>
        <dbReference type="ARBA" id="ARBA00023146"/>
    </source>
</evidence>
<keyword evidence="4" id="KW-0648">Protein biosynthesis</keyword>
<feature type="non-terminal residue" evidence="7">
    <location>
        <position position="1"/>
    </location>
</feature>
<evidence type="ECO:0000313" key="7">
    <source>
        <dbReference type="EMBL" id="GAH84838.1"/>
    </source>
</evidence>
<dbReference type="InterPro" id="IPR023586">
    <property type="entry name" value="Ile-tRNA-ligase_type2"/>
</dbReference>
<dbReference type="Gene3D" id="1.10.730.10">
    <property type="entry name" value="Isoleucyl-tRNA Synthetase, Domain 1"/>
    <property type="match status" value="1"/>
</dbReference>
<evidence type="ECO:0000259" key="6">
    <source>
        <dbReference type="Pfam" id="PF08264"/>
    </source>
</evidence>
<keyword evidence="2" id="KW-0547">Nucleotide-binding</keyword>
<feature type="domain" description="Methionyl/Valyl/Leucyl/Isoleucyl-tRNA synthetase anticodon-binding" evidence="6">
    <location>
        <begin position="2"/>
        <end position="120"/>
    </location>
</feature>
<sequence>ISRWYIMLNREKLDIYSNDPKKYTIMTVLHDILLQVIILLAPINPMLTEEIYLRIFKPDMKSMDLEETESIHLQNWPIADETKINLELEDEMLFTKDLIEQIRALKEENKIRMRWPNKRIIIEPKEGMPKLTFPELVKKVGNVKELEIKESIIPNDNLAMATSKNCNIYLDTSLDDDLLSERVINDLIRNIQFSRKKNKFNVGEEISLTIGTNTEYLKEFMDNNRELISEKVSAKNLDIKVGDLTKEGD</sequence>
<keyword evidence="5" id="KW-0030">Aminoacyl-tRNA synthetase</keyword>
<dbReference type="InterPro" id="IPR009080">
    <property type="entry name" value="tRNAsynth_Ia_anticodon-bd"/>
</dbReference>
<name>X1KS47_9ZZZZ</name>
<evidence type="ECO:0000256" key="2">
    <source>
        <dbReference type="ARBA" id="ARBA00022741"/>
    </source>
</evidence>
<evidence type="ECO:0000256" key="1">
    <source>
        <dbReference type="ARBA" id="ARBA00022598"/>
    </source>
</evidence>
<dbReference type="GO" id="GO:0006428">
    <property type="term" value="P:isoleucyl-tRNA aminoacylation"/>
    <property type="evidence" value="ECO:0007669"/>
    <property type="project" value="TreeGrafter"/>
</dbReference>
<dbReference type="AlphaFoldDB" id="X1KS47"/>
<dbReference type="SUPFAM" id="SSF47323">
    <property type="entry name" value="Anticodon-binding domain of a subclass of class I aminoacyl-tRNA synthetases"/>
    <property type="match status" value="1"/>
</dbReference>
<proteinExistence type="predicted"/>
<evidence type="ECO:0000256" key="3">
    <source>
        <dbReference type="ARBA" id="ARBA00022840"/>
    </source>
</evidence>
<accession>X1KS47</accession>
<dbReference type="PANTHER" id="PTHR42780:SF1">
    <property type="entry name" value="ISOLEUCINE--TRNA LIGASE, CYTOPLASMIC"/>
    <property type="match status" value="1"/>
</dbReference>
<keyword evidence="3" id="KW-0067">ATP-binding</keyword>
<feature type="non-terminal residue" evidence="7">
    <location>
        <position position="249"/>
    </location>
</feature>
<organism evidence="7">
    <name type="scientific">marine sediment metagenome</name>
    <dbReference type="NCBI Taxonomy" id="412755"/>
    <lineage>
        <taxon>unclassified sequences</taxon>
        <taxon>metagenomes</taxon>
        <taxon>ecological metagenomes</taxon>
    </lineage>
</organism>
<evidence type="ECO:0000256" key="4">
    <source>
        <dbReference type="ARBA" id="ARBA00022917"/>
    </source>
</evidence>
<keyword evidence="1" id="KW-0436">Ligase</keyword>
<gene>
    <name evidence="7" type="ORF">S03H2_57903</name>
</gene>
<dbReference type="EMBL" id="BARU01037131">
    <property type="protein sequence ID" value="GAH84838.1"/>
    <property type="molecule type" value="Genomic_DNA"/>
</dbReference>
<dbReference type="PANTHER" id="PTHR42780">
    <property type="entry name" value="SOLEUCYL-TRNA SYNTHETASE"/>
    <property type="match status" value="1"/>
</dbReference>
<dbReference type="GO" id="GO:0005524">
    <property type="term" value="F:ATP binding"/>
    <property type="evidence" value="ECO:0007669"/>
    <property type="project" value="UniProtKB-KW"/>
</dbReference>
<protein>
    <recommendedName>
        <fullName evidence="6">Methionyl/Valyl/Leucyl/Isoleucyl-tRNA synthetase anticodon-binding domain-containing protein</fullName>
    </recommendedName>
</protein>
<dbReference type="Pfam" id="PF19302">
    <property type="entry name" value="DUF5915"/>
    <property type="match status" value="1"/>
</dbReference>
<dbReference type="InterPro" id="IPR013155">
    <property type="entry name" value="M/V/L/I-tRNA-synth_anticd-bd"/>
</dbReference>
<reference evidence="7" key="1">
    <citation type="journal article" date="2014" name="Front. Microbiol.">
        <title>High frequency of phylogenetically diverse reductive dehalogenase-homologous genes in deep subseafloor sedimentary metagenomes.</title>
        <authorList>
            <person name="Kawai M."/>
            <person name="Futagami T."/>
            <person name="Toyoda A."/>
            <person name="Takaki Y."/>
            <person name="Nishi S."/>
            <person name="Hori S."/>
            <person name="Arai W."/>
            <person name="Tsubouchi T."/>
            <person name="Morono Y."/>
            <person name="Uchiyama I."/>
            <person name="Ito T."/>
            <person name="Fujiyama A."/>
            <person name="Inagaki F."/>
            <person name="Takami H."/>
        </authorList>
    </citation>
    <scope>NUCLEOTIDE SEQUENCE</scope>
    <source>
        <strain evidence="7">Expedition CK06-06</strain>
    </source>
</reference>